<feature type="compositionally biased region" description="Pro residues" evidence="1">
    <location>
        <begin position="122"/>
        <end position="133"/>
    </location>
</feature>
<feature type="compositionally biased region" description="Pro residues" evidence="1">
    <location>
        <begin position="145"/>
        <end position="158"/>
    </location>
</feature>
<dbReference type="AlphaFoldDB" id="J3M3J0"/>
<organism evidence="2">
    <name type="scientific">Oryza brachyantha</name>
    <name type="common">malo sina</name>
    <dbReference type="NCBI Taxonomy" id="4533"/>
    <lineage>
        <taxon>Eukaryota</taxon>
        <taxon>Viridiplantae</taxon>
        <taxon>Streptophyta</taxon>
        <taxon>Embryophyta</taxon>
        <taxon>Tracheophyta</taxon>
        <taxon>Spermatophyta</taxon>
        <taxon>Magnoliopsida</taxon>
        <taxon>Liliopsida</taxon>
        <taxon>Poales</taxon>
        <taxon>Poaceae</taxon>
        <taxon>BOP clade</taxon>
        <taxon>Oryzoideae</taxon>
        <taxon>Oryzeae</taxon>
        <taxon>Oryzinae</taxon>
        <taxon>Oryza</taxon>
    </lineage>
</organism>
<protein>
    <submittedName>
        <fullName evidence="2">Uncharacterized protein</fullName>
    </submittedName>
</protein>
<feature type="compositionally biased region" description="Polar residues" evidence="1">
    <location>
        <begin position="102"/>
        <end position="112"/>
    </location>
</feature>
<evidence type="ECO:0000256" key="1">
    <source>
        <dbReference type="SAM" id="MobiDB-lite"/>
    </source>
</evidence>
<dbReference type="OMA" id="ERKAMPA"/>
<dbReference type="EnsemblPlants" id="OB05G11640.1">
    <property type="protein sequence ID" value="OB05G11640.1"/>
    <property type="gene ID" value="OB05G11640"/>
</dbReference>
<keyword evidence="3" id="KW-1185">Reference proteome</keyword>
<reference evidence="2" key="1">
    <citation type="journal article" date="2013" name="Nat. Commun.">
        <title>Whole-genome sequencing of Oryza brachyantha reveals mechanisms underlying Oryza genome evolution.</title>
        <authorList>
            <person name="Chen J."/>
            <person name="Huang Q."/>
            <person name="Gao D."/>
            <person name="Wang J."/>
            <person name="Lang Y."/>
            <person name="Liu T."/>
            <person name="Li B."/>
            <person name="Bai Z."/>
            <person name="Luis Goicoechea J."/>
            <person name="Liang C."/>
            <person name="Chen C."/>
            <person name="Zhang W."/>
            <person name="Sun S."/>
            <person name="Liao Y."/>
            <person name="Zhang X."/>
            <person name="Yang L."/>
            <person name="Song C."/>
            <person name="Wang M."/>
            <person name="Shi J."/>
            <person name="Liu G."/>
            <person name="Liu J."/>
            <person name="Zhou H."/>
            <person name="Zhou W."/>
            <person name="Yu Q."/>
            <person name="An N."/>
            <person name="Chen Y."/>
            <person name="Cai Q."/>
            <person name="Wang B."/>
            <person name="Liu B."/>
            <person name="Min J."/>
            <person name="Huang Y."/>
            <person name="Wu H."/>
            <person name="Li Z."/>
            <person name="Zhang Y."/>
            <person name="Yin Y."/>
            <person name="Song W."/>
            <person name="Jiang J."/>
            <person name="Jackson S.A."/>
            <person name="Wing R.A."/>
            <person name="Wang J."/>
            <person name="Chen M."/>
        </authorList>
    </citation>
    <scope>NUCLEOTIDE SEQUENCE [LARGE SCALE GENOMIC DNA]</scope>
    <source>
        <strain evidence="2">cv. IRGC 101232</strain>
    </source>
</reference>
<sequence length="255" mass="27990">MRRDMEPPASMRRDMEPSASRCWWMAMASACRCSSPSKRGEADRRMRTAAGQGGSEAERKAMPASSHIHRRPAWNRRPGPRRRQEPLPAIAVVRKLRPRSSPPGTTATSQIHCRSDRIRSPPLRPDPQPPRPDPSSLRHDTSLPRPDPSQRPPPPPRASWPAAADTTFAAPGSAVSSRLPRPPSLGPLPRRNAGKQGESEAAKKRTRGAAHGEQKRSLVAIYVARAGSARREPTDRDVATHTPPPRPSVHLRSDG</sequence>
<dbReference type="Gramene" id="OB05G11640.1">
    <property type="protein sequence ID" value="OB05G11640.1"/>
    <property type="gene ID" value="OB05G11640"/>
</dbReference>
<accession>J3M3J0</accession>
<evidence type="ECO:0000313" key="3">
    <source>
        <dbReference type="Proteomes" id="UP000006038"/>
    </source>
</evidence>
<reference evidence="2" key="2">
    <citation type="submission" date="2013-04" db="UniProtKB">
        <authorList>
            <consortium name="EnsemblPlants"/>
        </authorList>
    </citation>
    <scope>IDENTIFICATION</scope>
</reference>
<proteinExistence type="predicted"/>
<name>J3M3J0_ORYBR</name>
<feature type="compositionally biased region" description="Basic and acidic residues" evidence="1">
    <location>
        <begin position="229"/>
        <end position="239"/>
    </location>
</feature>
<evidence type="ECO:0000313" key="2">
    <source>
        <dbReference type="EnsemblPlants" id="OB05G11640.1"/>
    </source>
</evidence>
<dbReference type="Proteomes" id="UP000006038">
    <property type="component" value="Chromosome 5"/>
</dbReference>
<dbReference type="HOGENOM" id="CLU_1091423_0_0_1"/>
<feature type="region of interest" description="Disordered" evidence="1">
    <location>
        <begin position="33"/>
        <end position="255"/>
    </location>
</feature>
<feature type="compositionally biased region" description="Basic residues" evidence="1">
    <location>
        <begin position="67"/>
        <end position="81"/>
    </location>
</feature>